<proteinExistence type="predicted"/>
<protein>
    <submittedName>
        <fullName evidence="1">Uncharacterized protein</fullName>
    </submittedName>
</protein>
<keyword evidence="2" id="KW-1185">Reference proteome</keyword>
<accession>A0A368YDW5</accession>
<comment type="caution">
    <text evidence="1">The sequence shown here is derived from an EMBL/GenBank/DDBJ whole genome shotgun (WGS) entry which is preliminary data.</text>
</comment>
<dbReference type="AlphaFoldDB" id="A0A368YDW5"/>
<dbReference type="EMBL" id="QPJL01000085">
    <property type="protein sequence ID" value="RCW77077.1"/>
    <property type="molecule type" value="Genomic_DNA"/>
</dbReference>
<evidence type="ECO:0000313" key="2">
    <source>
        <dbReference type="Proteomes" id="UP000253345"/>
    </source>
</evidence>
<name>A0A368YDW5_9RHOB</name>
<reference evidence="1 2" key="1">
    <citation type="submission" date="2018-07" db="EMBL/GenBank/DDBJ databases">
        <title>Genomic Encyclopedia of Type Strains, Phase III (KMG-III): the genomes of soil and plant-associated and newly described type strains.</title>
        <authorList>
            <person name="Whitman W."/>
        </authorList>
    </citation>
    <scope>NUCLEOTIDE SEQUENCE [LARGE SCALE GENOMIC DNA]</scope>
    <source>
        <strain evidence="1 2">CECT 8525</strain>
    </source>
</reference>
<organism evidence="1 2">
    <name type="scientific">Paracoccus lutimaris</name>
    <dbReference type="NCBI Taxonomy" id="1490030"/>
    <lineage>
        <taxon>Bacteria</taxon>
        <taxon>Pseudomonadati</taxon>
        <taxon>Pseudomonadota</taxon>
        <taxon>Alphaproteobacteria</taxon>
        <taxon>Rhodobacterales</taxon>
        <taxon>Paracoccaceae</taxon>
        <taxon>Paracoccus</taxon>
    </lineage>
</organism>
<dbReference type="Proteomes" id="UP000253345">
    <property type="component" value="Unassembled WGS sequence"/>
</dbReference>
<sequence>MGAKISNLPIPENGPLSEWIASIERRLESIENLEERENEQ</sequence>
<gene>
    <name evidence="1" type="ORF">DFP89_1852</name>
</gene>
<evidence type="ECO:0000313" key="1">
    <source>
        <dbReference type="EMBL" id="RCW77077.1"/>
    </source>
</evidence>